<dbReference type="Gene3D" id="2.60.40.2700">
    <property type="match status" value="1"/>
</dbReference>
<dbReference type="RefSeq" id="WP_223706225.1">
    <property type="nucleotide sequence ID" value="NZ_JAINUY010000004.1"/>
</dbReference>
<evidence type="ECO:0000313" key="4">
    <source>
        <dbReference type="Proteomes" id="UP001139366"/>
    </source>
</evidence>
<sequence>MKRKLLLFIRFLFLRIFDLTSRKILNPSLSVTCIMLFFVFSKNYGQCSYPSGATQVGSVYSFCIDNSNTINTSNVSSGQYVTLNVIKGFNYTFAVGNAFSGNENLTLFNAATNVNFGSAGYSSGGSGTNLSWTSTISGQIKVLLTNGTCSTNGSGNRALTITLNSLGNTQETQNETASNTWVGHIYNAGGSTPEPFSLANYAGYYNVSSETINENFGGDGACFPVYSDDVQRAQMYTEGFAVRYKMNTTKSGCYIVSITGDDGIRLSLNGTQIFDRWVQQSSTTYSNVLVRLTGNDNFILDYYENSGSNVVGFSMVPFDSNSNTITAPATVNFCSGGDPAVIGGSLQYSSSDASLQNPQLNFQWQISTDGSAFTNIAGATGRTYDPPATTTSVNVVKRYKRVVTFASSMADVNGVKGGCTYADSNIVTITTSPALPVLQTTPTSGTVTQCPSLAGQVYSVTATNALSYTWTVPTGWSITAGQGTNTVTVTTGTSGQNGNIGVTATNACGTTAVKNLAVTVVSGPTLSQPSPAGQTVCINAAMTALSVTASAGSGTISNYKWYSNTTNSNTGGTLVQNANSSATTNSYTPSSATSGTLYYYAIVTNSNNCTTTSAVSGAITVNPVHTISATTAVNQTVCQNSAMSNITFTLGGGATNATVSNLPPGVSYSVSGNTLTISGTPTVIDVYSYSITTTGNSCTVATASGNIIVGIGNNVLTYNNGTSGSVCVEVNENDPVAFTAPAGTYFNTVTFASYGLPSGGCGSYAVGATCHSLTSQSVTEGRVLGNSNTITFRADNDTFGDPCYGTGKRYRGSASYSQPVCNGTDAGVISGSAPTGPGSYTYRWESSTTGTSGSFAPIPSSNVQNYSPGILTQTTYFRRVVTSSGCTNISPVILIRVNERPTSTVSGTRTICNGESTTVSVALTGTAPWNISYTYGATSGTFTTSTNPYTATVSPSTTTTYAITALSDANCSAIASGMSGNAVITVKQIQGTPTILDKTNIDCVGSGTITLGNLTASGWTINQTGPGSATSTITGTGASRQITGLAAGNYTFTVETPNTCVSAATAVQTISDNSSTTWTATGWSNGNPDSTKRIIINSNVGTPFPSGTPVVNGCALTINPGINVTVPKEVTLVITNAVTTDGQLTFESESSLMQTTDVANSGNITYERKITVRRMDLTYWSNPLTKVGGFTMHDLSEDTLLDKYYIYDTTLGWVSKLNGEWPMEKGIGYSIRAPQYFDPTTPADFIGRFVGVPNNGNVDVTVVSGKFNLIGNPYPSAVSANAFITGNTGVGTVYFWTHNSLPIQSGAPGDTNFYYGSTDYAAYNLSGPAGAMLNGRNFDGFIAAGQGFLAKPPAGGVIHFTNSMRRAGNNSQFYKNNNADDLERNRIWLSFTNTQGAYKQLLLGYIEGATNGIDIDYDATTMSSNSYVDFYTINESKKFTIQGRALPFVNTDVIPLGYKTTIAGEFTIAIEDADGFFDSQEVYLEDLTTSKIINLRTENYKFKTEIGTFTDRFKLRYTSKTLGNEEFEDLENSVVVSIKNKVLKINSSKEEIKEVSIYNVGAQLMYTKNNVNSSELVISNLNSSNQVLLVKVTLENGYSFSKKVIYSNL</sequence>
<evidence type="ECO:0000313" key="3">
    <source>
        <dbReference type="EMBL" id="MBZ4035596.1"/>
    </source>
</evidence>
<dbReference type="NCBIfam" id="NF033708">
    <property type="entry name" value="T9SS_Cterm_ChiA"/>
    <property type="match status" value="1"/>
</dbReference>
<dbReference type="Proteomes" id="UP001139366">
    <property type="component" value="Unassembled WGS sequence"/>
</dbReference>
<dbReference type="CDD" id="cd22842">
    <property type="entry name" value="Gal_Rha_Lectin_BGal"/>
    <property type="match status" value="1"/>
</dbReference>
<dbReference type="EMBL" id="JAINUY010000004">
    <property type="protein sequence ID" value="MBZ4035596.1"/>
    <property type="molecule type" value="Genomic_DNA"/>
</dbReference>
<dbReference type="InterPro" id="IPR045829">
    <property type="entry name" value="PKD_6"/>
</dbReference>
<gene>
    <name evidence="3" type="ORF">K6T82_12520</name>
</gene>
<dbReference type="Pfam" id="PF07691">
    <property type="entry name" value="PA14"/>
    <property type="match status" value="1"/>
</dbReference>
<protein>
    <submittedName>
        <fullName evidence="3">T9SS sorting signal type C domain-containing protein</fullName>
    </submittedName>
</protein>
<accession>A0A9X1HB90</accession>
<evidence type="ECO:0000259" key="1">
    <source>
        <dbReference type="Pfam" id="PF07691"/>
    </source>
</evidence>
<organism evidence="3 4">
    <name type="scientific">Flavobacterium potami</name>
    <dbReference type="NCBI Taxonomy" id="2872310"/>
    <lineage>
        <taxon>Bacteria</taxon>
        <taxon>Pseudomonadati</taxon>
        <taxon>Bacteroidota</taxon>
        <taxon>Flavobacteriia</taxon>
        <taxon>Flavobacteriales</taxon>
        <taxon>Flavobacteriaceae</taxon>
        <taxon>Flavobacterium</taxon>
    </lineage>
</organism>
<feature type="domain" description="PKD-like" evidence="2">
    <location>
        <begin position="440"/>
        <end position="518"/>
    </location>
</feature>
<dbReference type="Pfam" id="PF19408">
    <property type="entry name" value="PKD_6"/>
    <property type="match status" value="1"/>
</dbReference>
<dbReference type="InterPro" id="IPR011658">
    <property type="entry name" value="PA14_dom"/>
</dbReference>
<evidence type="ECO:0000259" key="2">
    <source>
        <dbReference type="Pfam" id="PF19408"/>
    </source>
</evidence>
<keyword evidence="4" id="KW-1185">Reference proteome</keyword>
<proteinExistence type="predicted"/>
<dbReference type="Gene3D" id="2.60.40.10">
    <property type="entry name" value="Immunoglobulins"/>
    <property type="match status" value="1"/>
</dbReference>
<reference evidence="3 4" key="1">
    <citation type="journal article" date="2023" name="Antonie Van Leeuwenhoek">
        <title>Flavobacterium potami sp. nov., a multi-metal resistance genes harbouring bacterium isolated from shallow river silt.</title>
        <authorList>
            <person name="Li S."/>
            <person name="Mao S."/>
            <person name="Mu W."/>
            <person name="Guo B."/>
            <person name="Li C."/>
            <person name="Zhu Q."/>
            <person name="Hou X."/>
            <person name="Zhao Y."/>
            <person name="Wei S."/>
            <person name="Liu H."/>
            <person name="Liu A."/>
        </authorList>
    </citation>
    <scope>NUCLEOTIDE SEQUENCE [LARGE SCALE GENOMIC DNA]</scope>
    <source>
        <strain evidence="3 4">17A</strain>
    </source>
</reference>
<dbReference type="InterPro" id="IPR013783">
    <property type="entry name" value="Ig-like_fold"/>
</dbReference>
<comment type="caution">
    <text evidence="3">The sequence shown here is derived from an EMBL/GenBank/DDBJ whole genome shotgun (WGS) entry which is preliminary data.</text>
</comment>
<feature type="domain" description="PA14" evidence="1">
    <location>
        <begin position="249"/>
        <end position="304"/>
    </location>
</feature>
<name>A0A9X1HB90_9FLAO</name>